<dbReference type="Gene3D" id="2.40.30.10">
    <property type="entry name" value="Translation factors"/>
    <property type="match status" value="1"/>
</dbReference>
<dbReference type="Gene3D" id="3.40.50.80">
    <property type="entry name" value="Nucleotide-binding domain of ferredoxin-NADP reductase (FNR) module"/>
    <property type="match status" value="1"/>
</dbReference>
<name>A0A8K0XTK9_9AGAR</name>
<gene>
    <name evidence="8" type="ORF">BXZ70DRAFT_404455</name>
</gene>
<feature type="binding site" evidence="6">
    <location>
        <position position="135"/>
    </location>
    <ligand>
        <name>FAD</name>
        <dbReference type="ChEBI" id="CHEBI:57692"/>
    </ligand>
</feature>
<keyword evidence="9" id="KW-1185">Reference proteome</keyword>
<feature type="binding site" evidence="6">
    <location>
        <position position="159"/>
    </location>
    <ligand>
        <name>FAD</name>
        <dbReference type="ChEBI" id="CHEBI:57692"/>
    </ligand>
</feature>
<feature type="binding site" evidence="6">
    <location>
        <position position="133"/>
    </location>
    <ligand>
        <name>FAD</name>
        <dbReference type="ChEBI" id="CHEBI:57692"/>
    </ligand>
</feature>
<organism evidence="8 9">
    <name type="scientific">Cristinia sonorae</name>
    <dbReference type="NCBI Taxonomy" id="1940300"/>
    <lineage>
        <taxon>Eukaryota</taxon>
        <taxon>Fungi</taxon>
        <taxon>Dikarya</taxon>
        <taxon>Basidiomycota</taxon>
        <taxon>Agaricomycotina</taxon>
        <taxon>Agaricomycetes</taxon>
        <taxon>Agaricomycetidae</taxon>
        <taxon>Agaricales</taxon>
        <taxon>Pleurotineae</taxon>
        <taxon>Stephanosporaceae</taxon>
        <taxon>Cristinia</taxon>
    </lineage>
</organism>
<dbReference type="PANTHER" id="PTHR19370:SF189">
    <property type="entry name" value="CYTOCHROME C MITOCHONDRIAL IMPORT FACTOR CYC2"/>
    <property type="match status" value="1"/>
</dbReference>
<accession>A0A8K0XTK9</accession>
<feature type="binding site" evidence="6">
    <location>
        <position position="152"/>
    </location>
    <ligand>
        <name>FAD</name>
        <dbReference type="ChEBI" id="CHEBI:57692"/>
    </ligand>
</feature>
<dbReference type="InterPro" id="IPR017927">
    <property type="entry name" value="FAD-bd_FR_type"/>
</dbReference>
<protein>
    <submittedName>
        <fullName evidence="8">Ferredoxin reductase-like C-terminal NADP-linked domain-containing protein</fullName>
    </submittedName>
</protein>
<evidence type="ECO:0000256" key="6">
    <source>
        <dbReference type="PIRSR" id="PIRSR601834-1"/>
    </source>
</evidence>
<dbReference type="InterPro" id="IPR039261">
    <property type="entry name" value="FNR_nucleotide-bd"/>
</dbReference>
<dbReference type="OrthoDB" id="432685at2759"/>
<evidence type="ECO:0000313" key="8">
    <source>
        <dbReference type="EMBL" id="KAH8105938.1"/>
    </source>
</evidence>
<dbReference type="PANTHER" id="PTHR19370">
    <property type="entry name" value="NADH-CYTOCHROME B5 REDUCTASE"/>
    <property type="match status" value="1"/>
</dbReference>
<evidence type="ECO:0000256" key="5">
    <source>
        <dbReference type="ARBA" id="ARBA00023002"/>
    </source>
</evidence>
<evidence type="ECO:0000313" key="9">
    <source>
        <dbReference type="Proteomes" id="UP000813824"/>
    </source>
</evidence>
<keyword evidence="5" id="KW-0560">Oxidoreductase</keyword>
<feature type="domain" description="FAD-binding FR-type" evidence="7">
    <location>
        <begin position="78"/>
        <end position="184"/>
    </location>
</feature>
<comment type="caution">
    <text evidence="8">The sequence shown here is derived from an EMBL/GenBank/DDBJ whole genome shotgun (WGS) entry which is preliminary data.</text>
</comment>
<dbReference type="Pfam" id="PF00970">
    <property type="entry name" value="FAD_binding_6"/>
    <property type="match status" value="1"/>
</dbReference>
<dbReference type="InterPro" id="IPR008333">
    <property type="entry name" value="Cbr1-like_FAD-bd_dom"/>
</dbReference>
<reference evidence="8" key="1">
    <citation type="journal article" date="2021" name="New Phytol.">
        <title>Evolutionary innovations through gain and loss of genes in the ectomycorrhizal Boletales.</title>
        <authorList>
            <person name="Wu G."/>
            <person name="Miyauchi S."/>
            <person name="Morin E."/>
            <person name="Kuo A."/>
            <person name="Drula E."/>
            <person name="Varga T."/>
            <person name="Kohler A."/>
            <person name="Feng B."/>
            <person name="Cao Y."/>
            <person name="Lipzen A."/>
            <person name="Daum C."/>
            <person name="Hundley H."/>
            <person name="Pangilinan J."/>
            <person name="Johnson J."/>
            <person name="Barry K."/>
            <person name="LaButti K."/>
            <person name="Ng V."/>
            <person name="Ahrendt S."/>
            <person name="Min B."/>
            <person name="Choi I.G."/>
            <person name="Park H."/>
            <person name="Plett J.M."/>
            <person name="Magnuson J."/>
            <person name="Spatafora J.W."/>
            <person name="Nagy L.G."/>
            <person name="Henrissat B."/>
            <person name="Grigoriev I.V."/>
            <person name="Yang Z.L."/>
            <person name="Xu J."/>
            <person name="Martin F.M."/>
        </authorList>
    </citation>
    <scope>NUCLEOTIDE SEQUENCE</scope>
    <source>
        <strain evidence="8">KKN 215</strain>
    </source>
</reference>
<keyword evidence="3 6" id="KW-0285">Flavoprotein</keyword>
<dbReference type="SUPFAM" id="SSF63380">
    <property type="entry name" value="Riboflavin synthase domain-like"/>
    <property type="match status" value="1"/>
</dbReference>
<dbReference type="InterPro" id="IPR001433">
    <property type="entry name" value="OxRdtase_FAD/NAD-bd"/>
</dbReference>
<dbReference type="GO" id="GO:0016491">
    <property type="term" value="F:oxidoreductase activity"/>
    <property type="evidence" value="ECO:0007669"/>
    <property type="project" value="UniProtKB-KW"/>
</dbReference>
<evidence type="ECO:0000256" key="3">
    <source>
        <dbReference type="ARBA" id="ARBA00022630"/>
    </source>
</evidence>
<comment type="cofactor">
    <cofactor evidence="1 6">
        <name>FAD</name>
        <dbReference type="ChEBI" id="CHEBI:57692"/>
    </cofactor>
</comment>
<feature type="binding site" evidence="6">
    <location>
        <position position="201"/>
    </location>
    <ligand>
        <name>FAD</name>
        <dbReference type="ChEBI" id="CHEBI:57692"/>
    </ligand>
</feature>
<dbReference type="GO" id="GO:0005739">
    <property type="term" value="C:mitochondrion"/>
    <property type="evidence" value="ECO:0007669"/>
    <property type="project" value="TreeGrafter"/>
</dbReference>
<dbReference type="EMBL" id="JAEVFJ010000003">
    <property type="protein sequence ID" value="KAH8105938.1"/>
    <property type="molecule type" value="Genomic_DNA"/>
</dbReference>
<dbReference type="AlphaFoldDB" id="A0A8K0XTK9"/>
<keyword evidence="4 6" id="KW-0274">FAD</keyword>
<proteinExistence type="inferred from homology"/>
<sequence>MNRLQLLPRAVLRPVTPRKYHGLRRTSTSSVPLSSSTKRSSVIFAATVGGSALVAAYLFWPDSSRSAPTYENAKLSPTHFTPVNVTASIPCSNPETRLVTLAVPRQSLPDIQEASFSPIWSVFIKDDDIQVERPYTPLEGIDDQGNLKFWIKRYPKGEVGRWIHSKTIGEQIEIRGPLKTWVWQEEKWDEVVMVSGGTGITPFYQLLHHELFSQRSNPSSTTFTLLHSSNNPGELPPPELLEPMTSYAQKDPSRFRFSLYVDSLDGDNTSAVDRRVLQEGRIGRRALELALGLDVDRPWWQRLFQSSPLTRRGNTKDRRILFLVCGPDPMVAAIAGPFGRNMSQGPVGGILGEMGYKSDQVWKL</sequence>
<dbReference type="Proteomes" id="UP000813824">
    <property type="component" value="Unassembled WGS sequence"/>
</dbReference>
<dbReference type="CDD" id="cd06183">
    <property type="entry name" value="cyt_b5_reduct_like"/>
    <property type="match status" value="1"/>
</dbReference>
<dbReference type="InterPro" id="IPR017938">
    <property type="entry name" value="Riboflavin_synthase-like_b-brl"/>
</dbReference>
<feature type="binding site" evidence="6">
    <location>
        <position position="134"/>
    </location>
    <ligand>
        <name>FAD</name>
        <dbReference type="ChEBI" id="CHEBI:57692"/>
    </ligand>
</feature>
<evidence type="ECO:0000256" key="2">
    <source>
        <dbReference type="ARBA" id="ARBA00006105"/>
    </source>
</evidence>
<dbReference type="SUPFAM" id="SSF52343">
    <property type="entry name" value="Ferredoxin reductase-like, C-terminal NADP-linked domain"/>
    <property type="match status" value="1"/>
</dbReference>
<dbReference type="InterPro" id="IPR001834">
    <property type="entry name" value="CBR-like"/>
</dbReference>
<dbReference type="Pfam" id="PF00175">
    <property type="entry name" value="NAD_binding_1"/>
    <property type="match status" value="1"/>
</dbReference>
<evidence type="ECO:0000259" key="7">
    <source>
        <dbReference type="PROSITE" id="PS51384"/>
    </source>
</evidence>
<evidence type="ECO:0000256" key="1">
    <source>
        <dbReference type="ARBA" id="ARBA00001974"/>
    </source>
</evidence>
<dbReference type="PROSITE" id="PS51384">
    <property type="entry name" value="FAD_FR"/>
    <property type="match status" value="1"/>
</dbReference>
<comment type="similarity">
    <text evidence="2">Belongs to the flavoprotein pyridine nucleotide cytochrome reductase family.</text>
</comment>
<evidence type="ECO:0000256" key="4">
    <source>
        <dbReference type="ARBA" id="ARBA00022827"/>
    </source>
</evidence>
<dbReference type="PRINTS" id="PR00406">
    <property type="entry name" value="CYTB5RDTASE"/>
</dbReference>